<dbReference type="Proteomes" id="UP000054560">
    <property type="component" value="Unassembled WGS sequence"/>
</dbReference>
<evidence type="ECO:0000313" key="1">
    <source>
        <dbReference type="EMBL" id="KNC70947.1"/>
    </source>
</evidence>
<dbReference type="OrthoDB" id="28894at2759"/>
<accession>A0A0L0F2N3</accession>
<dbReference type="Gene3D" id="3.40.20.10">
    <property type="entry name" value="Severin"/>
    <property type="match status" value="1"/>
</dbReference>
<name>A0A0L0F2N3_9EUKA</name>
<keyword evidence="2" id="KW-1185">Reference proteome</keyword>
<gene>
    <name evidence="1" type="ORF">SARC_16520</name>
</gene>
<sequence length="90" mass="10280">NEKGAAVLLAVELDSDHSSTQVRVNEGEEMEHFYSIIAHTPQTHMCVRSGTRPVSVGQNCEERGRVEVYQVSKRGQYCRADQQEERVWDM</sequence>
<organism evidence="1 2">
    <name type="scientific">Sphaeroforma arctica JP610</name>
    <dbReference type="NCBI Taxonomy" id="667725"/>
    <lineage>
        <taxon>Eukaryota</taxon>
        <taxon>Ichthyosporea</taxon>
        <taxon>Ichthyophonida</taxon>
        <taxon>Sphaeroforma</taxon>
    </lineage>
</organism>
<evidence type="ECO:0000313" key="2">
    <source>
        <dbReference type="Proteomes" id="UP000054560"/>
    </source>
</evidence>
<dbReference type="EMBL" id="KQ249865">
    <property type="protein sequence ID" value="KNC70947.1"/>
    <property type="molecule type" value="Genomic_DNA"/>
</dbReference>
<reference evidence="1 2" key="1">
    <citation type="submission" date="2011-02" db="EMBL/GenBank/DDBJ databases">
        <title>The Genome Sequence of Sphaeroforma arctica JP610.</title>
        <authorList>
            <consortium name="The Broad Institute Genome Sequencing Platform"/>
            <person name="Russ C."/>
            <person name="Cuomo C."/>
            <person name="Young S.K."/>
            <person name="Zeng Q."/>
            <person name="Gargeya S."/>
            <person name="Alvarado L."/>
            <person name="Berlin A."/>
            <person name="Chapman S.B."/>
            <person name="Chen Z."/>
            <person name="Freedman E."/>
            <person name="Gellesch M."/>
            <person name="Goldberg J."/>
            <person name="Griggs A."/>
            <person name="Gujja S."/>
            <person name="Heilman E."/>
            <person name="Heiman D."/>
            <person name="Howarth C."/>
            <person name="Mehta T."/>
            <person name="Neiman D."/>
            <person name="Pearson M."/>
            <person name="Roberts A."/>
            <person name="Saif S."/>
            <person name="Shea T."/>
            <person name="Shenoy N."/>
            <person name="Sisk P."/>
            <person name="Stolte C."/>
            <person name="Sykes S."/>
            <person name="White J."/>
            <person name="Yandava C."/>
            <person name="Burger G."/>
            <person name="Gray M.W."/>
            <person name="Holland P.W.H."/>
            <person name="King N."/>
            <person name="Lang F.B.F."/>
            <person name="Roger A.J."/>
            <person name="Ruiz-Trillo I."/>
            <person name="Haas B."/>
            <person name="Nusbaum C."/>
            <person name="Birren B."/>
        </authorList>
    </citation>
    <scope>NUCLEOTIDE SEQUENCE [LARGE SCALE GENOMIC DNA]</scope>
    <source>
        <strain evidence="1 2">JP610</strain>
    </source>
</reference>
<protein>
    <submittedName>
        <fullName evidence="1">Uncharacterized protein</fullName>
    </submittedName>
</protein>
<proteinExistence type="predicted"/>
<dbReference type="RefSeq" id="XP_014144849.1">
    <property type="nucleotide sequence ID" value="XM_014289374.1"/>
</dbReference>
<feature type="non-terminal residue" evidence="1">
    <location>
        <position position="1"/>
    </location>
</feature>
<dbReference type="AlphaFoldDB" id="A0A0L0F2N3"/>
<dbReference type="GeneID" id="25917024"/>
<dbReference type="InterPro" id="IPR029006">
    <property type="entry name" value="ADF-H/Gelsolin-like_dom_sf"/>
</dbReference>